<dbReference type="Gene3D" id="3.30.450.20">
    <property type="entry name" value="PAS domain"/>
    <property type="match status" value="2"/>
</dbReference>
<sequence length="441" mass="48689">MFNMALKRKLQDTVAELHKQQGVLQAIDRSMAVIEFSPDGVVRSANANFEAVMGYRASEVIGQHHRLFCPAEFVSSPEYGNFWSRLRQGHFVSDRFKRVTKNGDIVWLEASYNPVRDAAGQVTAVVKFALDVTKSVQAELEARNTMKAVSRSMAVIEFSVDGIVLRANSNFLNTVGYSEQEIIGQHHRAFCPPEYVHSPAYAELWQWLNQGIFIAGKFERRDKQGRPIWLEASYNPIVNDEGQVYKVIKFALDITEEEEAAQRDQHLVKEAHRLSAASDAASSDGLAVIKDTIGEMSLIANSAERSVKIIEDLDSKTLRITSIVNTIHEIADQTNLLALNAAIEAARAGEQGRGFAVVADEVRKLAERTNASTKEVAGMIDDIRNGTSSASESIHEMQVKARMGEEHAGVASTSIDQIRSSTAQLSEVVSHFSAVQGQKTL</sequence>
<feature type="domain" description="Methyl-accepting transducer" evidence="2">
    <location>
        <begin position="241"/>
        <end position="441"/>
    </location>
</feature>
<dbReference type="EMBL" id="MUKV01000009">
    <property type="protein sequence ID" value="OQS41061.1"/>
    <property type="molecule type" value="Genomic_DNA"/>
</dbReference>
<evidence type="ECO:0000313" key="6">
    <source>
        <dbReference type="Proteomes" id="UP000192721"/>
    </source>
</evidence>
<dbReference type="NCBIfam" id="TIGR00229">
    <property type="entry name" value="sensory_box"/>
    <property type="match status" value="2"/>
</dbReference>
<feature type="domain" description="PAC" evidence="4">
    <location>
        <begin position="90"/>
        <end position="144"/>
    </location>
</feature>
<evidence type="ECO:0000313" key="5">
    <source>
        <dbReference type="EMBL" id="OQS41061.1"/>
    </source>
</evidence>
<dbReference type="PANTHER" id="PTHR24422">
    <property type="entry name" value="CHEMOTAXIS PROTEIN METHYLTRANSFERASE"/>
    <property type="match status" value="1"/>
</dbReference>
<keyword evidence="1" id="KW-0807">Transducer</keyword>
<name>A0A1W0D229_9NEIS</name>
<dbReference type="InterPro" id="IPR035965">
    <property type="entry name" value="PAS-like_dom_sf"/>
</dbReference>
<dbReference type="SUPFAM" id="SSF55785">
    <property type="entry name" value="PYP-like sensor domain (PAS domain)"/>
    <property type="match status" value="2"/>
</dbReference>
<dbReference type="PROSITE" id="PS50111">
    <property type="entry name" value="CHEMOTAXIS_TRANSDUC_2"/>
    <property type="match status" value="1"/>
</dbReference>
<dbReference type="InterPro" id="IPR000014">
    <property type="entry name" value="PAS"/>
</dbReference>
<dbReference type="InterPro" id="IPR001610">
    <property type="entry name" value="PAC"/>
</dbReference>
<dbReference type="SUPFAM" id="SSF58104">
    <property type="entry name" value="Methyl-accepting chemotaxis protein (MCP) signaling domain"/>
    <property type="match status" value="1"/>
</dbReference>
<dbReference type="SMART" id="SM00086">
    <property type="entry name" value="PAC"/>
    <property type="match status" value="2"/>
</dbReference>
<dbReference type="CDD" id="cd00130">
    <property type="entry name" value="PAS"/>
    <property type="match status" value="2"/>
</dbReference>
<dbReference type="SMART" id="SM00283">
    <property type="entry name" value="MA"/>
    <property type="match status" value="1"/>
</dbReference>
<dbReference type="CDD" id="cd11386">
    <property type="entry name" value="MCP_signal"/>
    <property type="match status" value="1"/>
</dbReference>
<dbReference type="Pfam" id="PF00015">
    <property type="entry name" value="MCPsignal"/>
    <property type="match status" value="1"/>
</dbReference>
<organism evidence="5 6">
    <name type="scientific">Chromobacterium haemolyticum</name>
    <dbReference type="NCBI Taxonomy" id="394935"/>
    <lineage>
        <taxon>Bacteria</taxon>
        <taxon>Pseudomonadati</taxon>
        <taxon>Pseudomonadota</taxon>
        <taxon>Betaproteobacteria</taxon>
        <taxon>Neisseriales</taxon>
        <taxon>Chromobacteriaceae</taxon>
        <taxon>Chromobacterium</taxon>
    </lineage>
</organism>
<dbReference type="InterPro" id="IPR004089">
    <property type="entry name" value="MCPsignal_dom"/>
</dbReference>
<dbReference type="AlphaFoldDB" id="A0A1W0D229"/>
<dbReference type="InterPro" id="IPR000700">
    <property type="entry name" value="PAS-assoc_C"/>
</dbReference>
<proteinExistence type="predicted"/>
<dbReference type="InterPro" id="IPR013656">
    <property type="entry name" value="PAS_4"/>
</dbReference>
<dbReference type="Pfam" id="PF08447">
    <property type="entry name" value="PAS_3"/>
    <property type="match status" value="1"/>
</dbReference>
<evidence type="ECO:0000256" key="1">
    <source>
        <dbReference type="PROSITE-ProRule" id="PRU00284"/>
    </source>
</evidence>
<evidence type="ECO:0000259" key="4">
    <source>
        <dbReference type="PROSITE" id="PS50113"/>
    </source>
</evidence>
<dbReference type="InterPro" id="IPR013655">
    <property type="entry name" value="PAS_fold_3"/>
</dbReference>
<gene>
    <name evidence="5" type="ORF">B0T45_09555</name>
</gene>
<feature type="domain" description="PAS" evidence="3">
    <location>
        <begin position="138"/>
        <end position="185"/>
    </location>
</feature>
<protein>
    <submittedName>
        <fullName evidence="5">Chemotaxis protein</fullName>
    </submittedName>
</protein>
<comment type="caution">
    <text evidence="5">The sequence shown here is derived from an EMBL/GenBank/DDBJ whole genome shotgun (WGS) entry which is preliminary data.</text>
</comment>
<dbReference type="SMART" id="SM00091">
    <property type="entry name" value="PAS"/>
    <property type="match status" value="2"/>
</dbReference>
<dbReference type="Gene3D" id="1.10.287.950">
    <property type="entry name" value="Methyl-accepting chemotaxis protein"/>
    <property type="match status" value="1"/>
</dbReference>
<evidence type="ECO:0000259" key="2">
    <source>
        <dbReference type="PROSITE" id="PS50111"/>
    </source>
</evidence>
<dbReference type="PANTHER" id="PTHR24422:SF10">
    <property type="entry name" value="CHEMOTAXIS PROTEIN METHYLTRANSFERASE 2"/>
    <property type="match status" value="1"/>
</dbReference>
<dbReference type="GO" id="GO:0016020">
    <property type="term" value="C:membrane"/>
    <property type="evidence" value="ECO:0007669"/>
    <property type="project" value="InterPro"/>
</dbReference>
<reference evidence="5 6" key="1">
    <citation type="submission" date="2017-02" db="EMBL/GenBank/DDBJ databases">
        <title>Chromobacterium haemolyticum H5244.</title>
        <authorList>
            <person name="Gulvik C.A."/>
        </authorList>
    </citation>
    <scope>NUCLEOTIDE SEQUENCE [LARGE SCALE GENOMIC DNA]</scope>
    <source>
        <strain evidence="5 6">H5244</strain>
    </source>
</reference>
<dbReference type="PROSITE" id="PS50112">
    <property type="entry name" value="PAS"/>
    <property type="match status" value="1"/>
</dbReference>
<dbReference type="RefSeq" id="WP_081555324.1">
    <property type="nucleotide sequence ID" value="NZ_MUKV01000009.1"/>
</dbReference>
<dbReference type="InterPro" id="IPR050903">
    <property type="entry name" value="Bact_Chemotaxis_MeTrfase"/>
</dbReference>
<evidence type="ECO:0000259" key="3">
    <source>
        <dbReference type="PROSITE" id="PS50112"/>
    </source>
</evidence>
<accession>A0A1W0D229</accession>
<dbReference type="GO" id="GO:0007165">
    <property type="term" value="P:signal transduction"/>
    <property type="evidence" value="ECO:0007669"/>
    <property type="project" value="UniProtKB-KW"/>
</dbReference>
<dbReference type="Proteomes" id="UP000192721">
    <property type="component" value="Unassembled WGS sequence"/>
</dbReference>
<dbReference type="Pfam" id="PF08448">
    <property type="entry name" value="PAS_4"/>
    <property type="match status" value="1"/>
</dbReference>
<dbReference type="PROSITE" id="PS50113">
    <property type="entry name" value="PAC"/>
    <property type="match status" value="2"/>
</dbReference>
<feature type="domain" description="PAC" evidence="4">
    <location>
        <begin position="214"/>
        <end position="266"/>
    </location>
</feature>